<protein>
    <submittedName>
        <fullName evidence="2">Uncharacterized protein</fullName>
    </submittedName>
</protein>
<sequence>MRGEWVVARHGGALENGFFNVSALCAPPELLVLPLCAAGFVAPCHGAGSGGQGQFPGTQMKDFNARRSP</sequence>
<organism evidence="2 3">
    <name type="scientific">Pseudomonas palleroniana</name>
    <dbReference type="NCBI Taxonomy" id="191390"/>
    <lineage>
        <taxon>Bacteria</taxon>
        <taxon>Pseudomonadati</taxon>
        <taxon>Pseudomonadota</taxon>
        <taxon>Gammaproteobacteria</taxon>
        <taxon>Pseudomonadales</taxon>
        <taxon>Pseudomonadaceae</taxon>
        <taxon>Pseudomonas</taxon>
    </lineage>
</organism>
<proteinExistence type="predicted"/>
<evidence type="ECO:0000313" key="2">
    <source>
        <dbReference type="EMBL" id="AVE04628.1"/>
    </source>
</evidence>
<accession>A0A2L1J840</accession>
<feature type="region of interest" description="Disordered" evidence="1">
    <location>
        <begin position="50"/>
        <end position="69"/>
    </location>
</feature>
<dbReference type="Proteomes" id="UP000237830">
    <property type="component" value="Chromosome"/>
</dbReference>
<gene>
    <name evidence="2" type="ORF">CYL20_08780</name>
</gene>
<evidence type="ECO:0000313" key="3">
    <source>
        <dbReference type="Proteomes" id="UP000237830"/>
    </source>
</evidence>
<evidence type="ECO:0000256" key="1">
    <source>
        <dbReference type="SAM" id="MobiDB-lite"/>
    </source>
</evidence>
<dbReference type="AlphaFoldDB" id="A0A2L1J840"/>
<reference evidence="2 3" key="1">
    <citation type="submission" date="2017-12" db="EMBL/GenBank/DDBJ databases">
        <title>Genome sequence of Pseudomonas palleroniana MAB3.</title>
        <authorList>
            <person name="Nascimento F.X."/>
        </authorList>
    </citation>
    <scope>NUCLEOTIDE SEQUENCE [LARGE SCALE GENOMIC DNA]</scope>
    <source>
        <strain evidence="2 3">MAB3</strain>
    </source>
</reference>
<dbReference type="EMBL" id="CP025494">
    <property type="protein sequence ID" value="AVE04628.1"/>
    <property type="molecule type" value="Genomic_DNA"/>
</dbReference>
<name>A0A2L1J840_9PSED</name>